<protein>
    <submittedName>
        <fullName evidence="1">Uncharacterized protein</fullName>
    </submittedName>
</protein>
<proteinExistence type="predicted"/>
<dbReference type="AlphaFoldDB" id="A0A8S1CVP1"/>
<comment type="caution">
    <text evidence="1">The sequence shown here is derived from an EMBL/GenBank/DDBJ whole genome shotgun (WGS) entry which is preliminary data.</text>
</comment>
<name>A0A8S1CVP1_9INSE</name>
<evidence type="ECO:0000313" key="1">
    <source>
        <dbReference type="EMBL" id="CAB3375459.1"/>
    </source>
</evidence>
<sequence length="527" mass="60291">MDDEFLLSLTHERVSRLNVHSPKRLKDLSITAAAWLMIRLAVNTQSTSPIRNLLDALRKAPKFGGIGSYFLSIRKKEGPILTNFDKQLLLEEIEKIATSTCRFGSVNDKAHVMIVETFVNDLTKEFDSRWLSPFRPPHLLNSEKYCIKQILEIINRSGPNINTLTIGDLLNSKYFEYEVDRKLMGCIGKMRLLCNLNLNDSYVDFSQLLSLCGKLYSLRCVSANIIGISGEINVEELQTQLSRLKEFRFKAFAGRKHVVVTGEVCNFLANLLLQHVSNLEVIGDKATEENGSLYFDLRDGVKGWHKKLKHLLVRPTAAFEFQHFKNFPEVTHIKIDWLRFPADKDDFVFPYFPKLSHATILHLPRSMQILDKILMSNGETLRTLCLFQDYRNIIKVKYSIILKSCPNLETLHLRGGMIITDSFEPINFFAILKEIKLSCIRPEIFLSNILSAPHLEDVKIFNVIFVPEDLEYLTALVTQQKVLRKLKSLEITEFPIKGSDCHSELSSLVKHVSAFAPELISLKFTSL</sequence>
<keyword evidence="2" id="KW-1185">Reference proteome</keyword>
<dbReference type="Proteomes" id="UP000494165">
    <property type="component" value="Unassembled WGS sequence"/>
</dbReference>
<dbReference type="InterPro" id="IPR032675">
    <property type="entry name" value="LRR_dom_sf"/>
</dbReference>
<dbReference type="OrthoDB" id="5213490at2759"/>
<reference evidence="1 2" key="1">
    <citation type="submission" date="2020-04" db="EMBL/GenBank/DDBJ databases">
        <authorList>
            <person name="Alioto T."/>
            <person name="Alioto T."/>
            <person name="Gomez Garrido J."/>
        </authorList>
    </citation>
    <scope>NUCLEOTIDE SEQUENCE [LARGE SCALE GENOMIC DNA]</scope>
</reference>
<organism evidence="1 2">
    <name type="scientific">Cloeon dipterum</name>
    <dbReference type="NCBI Taxonomy" id="197152"/>
    <lineage>
        <taxon>Eukaryota</taxon>
        <taxon>Metazoa</taxon>
        <taxon>Ecdysozoa</taxon>
        <taxon>Arthropoda</taxon>
        <taxon>Hexapoda</taxon>
        <taxon>Insecta</taxon>
        <taxon>Pterygota</taxon>
        <taxon>Palaeoptera</taxon>
        <taxon>Ephemeroptera</taxon>
        <taxon>Pisciforma</taxon>
        <taxon>Baetidae</taxon>
        <taxon>Cloeon</taxon>
    </lineage>
</organism>
<dbReference type="Gene3D" id="3.80.10.10">
    <property type="entry name" value="Ribonuclease Inhibitor"/>
    <property type="match status" value="1"/>
</dbReference>
<dbReference type="EMBL" id="CADEPI010000112">
    <property type="protein sequence ID" value="CAB3375459.1"/>
    <property type="molecule type" value="Genomic_DNA"/>
</dbReference>
<dbReference type="SUPFAM" id="SSF52047">
    <property type="entry name" value="RNI-like"/>
    <property type="match status" value="1"/>
</dbReference>
<evidence type="ECO:0000313" key="2">
    <source>
        <dbReference type="Proteomes" id="UP000494165"/>
    </source>
</evidence>
<accession>A0A8S1CVP1</accession>
<gene>
    <name evidence="1" type="ORF">CLODIP_2_CD00998</name>
</gene>